<gene>
    <name evidence="12" type="ORF">OKA05_00115</name>
</gene>
<keyword evidence="3" id="KW-0378">Hydrolase</keyword>
<name>A0ABT3GBD4_9BACT</name>
<evidence type="ECO:0000259" key="10">
    <source>
        <dbReference type="PROSITE" id="PS51192"/>
    </source>
</evidence>
<feature type="domain" description="Helicase ATP-binding" evidence="10">
    <location>
        <begin position="25"/>
        <end position="190"/>
    </location>
</feature>
<evidence type="ECO:0000256" key="7">
    <source>
        <dbReference type="ARBA" id="ARBA00023204"/>
    </source>
</evidence>
<dbReference type="SMART" id="SM00490">
    <property type="entry name" value="HELICc"/>
    <property type="match status" value="1"/>
</dbReference>
<dbReference type="InterPro" id="IPR017170">
    <property type="entry name" value="Lhr-like"/>
</dbReference>
<dbReference type="InterPro" id="IPR014001">
    <property type="entry name" value="Helicase_ATP-bd"/>
</dbReference>
<dbReference type="CDD" id="cd18796">
    <property type="entry name" value="SF2_C_LHR"/>
    <property type="match status" value="1"/>
</dbReference>
<dbReference type="SUPFAM" id="SSF52540">
    <property type="entry name" value="P-loop containing nucleoside triphosphate hydrolases"/>
    <property type="match status" value="1"/>
</dbReference>
<evidence type="ECO:0000256" key="3">
    <source>
        <dbReference type="ARBA" id="ARBA00022801"/>
    </source>
</evidence>
<keyword evidence="1" id="KW-0547">Nucleotide-binding</keyword>
<dbReference type="PROSITE" id="PS51192">
    <property type="entry name" value="HELICASE_ATP_BIND_1"/>
    <property type="match status" value="1"/>
</dbReference>
<reference evidence="12 13" key="1">
    <citation type="submission" date="2022-10" db="EMBL/GenBank/DDBJ databases">
        <title>Luteolibacter arcticus strain CCTCC AB 2014275, whole genome shotgun sequencing project.</title>
        <authorList>
            <person name="Zhao G."/>
            <person name="Shen L."/>
        </authorList>
    </citation>
    <scope>NUCLEOTIDE SEQUENCE [LARGE SCALE GENOMIC DNA]</scope>
    <source>
        <strain evidence="12 13">CCTCC AB 2014275</strain>
    </source>
</reference>
<keyword evidence="5" id="KW-0067">ATP-binding</keyword>
<dbReference type="Pfam" id="PF00270">
    <property type="entry name" value="DEAD"/>
    <property type="match status" value="1"/>
</dbReference>
<comment type="caution">
    <text evidence="12">The sequence shown here is derived from an EMBL/GenBank/DDBJ whole genome shotgun (WGS) entry which is preliminary data.</text>
</comment>
<dbReference type="GO" id="GO:0016874">
    <property type="term" value="F:ligase activity"/>
    <property type="evidence" value="ECO:0007669"/>
    <property type="project" value="UniProtKB-KW"/>
</dbReference>
<keyword evidence="4" id="KW-0347">Helicase</keyword>
<dbReference type="InterPro" id="IPR013701">
    <property type="entry name" value="Lhr-like_DEAD/DEAH_assoc"/>
</dbReference>
<dbReference type="SMART" id="SM00487">
    <property type="entry name" value="DEXDc"/>
    <property type="match status" value="1"/>
</dbReference>
<dbReference type="EMBL" id="JAPDDT010000001">
    <property type="protein sequence ID" value="MCW1920935.1"/>
    <property type="molecule type" value="Genomic_DNA"/>
</dbReference>
<protein>
    <submittedName>
        <fullName evidence="12">Ligase-associated DNA damage response DEXH box helicase</fullName>
    </submittedName>
</protein>
<dbReference type="Gene3D" id="3.40.50.300">
    <property type="entry name" value="P-loop containing nucleotide triphosphate hydrolases"/>
    <property type="match status" value="2"/>
</dbReference>
<evidence type="ECO:0000256" key="5">
    <source>
        <dbReference type="ARBA" id="ARBA00022840"/>
    </source>
</evidence>
<evidence type="ECO:0000313" key="12">
    <source>
        <dbReference type="EMBL" id="MCW1920935.1"/>
    </source>
</evidence>
<dbReference type="Pfam" id="PF00271">
    <property type="entry name" value="Helicase_C"/>
    <property type="match status" value="1"/>
</dbReference>
<dbReference type="PIRSF" id="PIRSF037307">
    <property type="entry name" value="Lhr-like_helic_prd"/>
    <property type="match status" value="1"/>
</dbReference>
<keyword evidence="7" id="KW-0234">DNA repair</keyword>
<dbReference type="NCBIfam" id="TIGR04121">
    <property type="entry name" value="DEXH_lig_assoc"/>
    <property type="match status" value="1"/>
</dbReference>
<dbReference type="PANTHER" id="PTHR47962:SF3">
    <property type="entry name" value="LARGE ATP-DEPENDENT HELICASE-RELATED PROTEIN"/>
    <property type="match status" value="1"/>
</dbReference>
<evidence type="ECO:0000256" key="9">
    <source>
        <dbReference type="ARBA" id="ARBA00093467"/>
    </source>
</evidence>
<keyword evidence="12" id="KW-0436">Ligase</keyword>
<evidence type="ECO:0000259" key="11">
    <source>
        <dbReference type="PROSITE" id="PS51194"/>
    </source>
</evidence>
<dbReference type="CDD" id="cd17922">
    <property type="entry name" value="DEXHc_LHR-like"/>
    <property type="match status" value="1"/>
</dbReference>
<evidence type="ECO:0000256" key="1">
    <source>
        <dbReference type="ARBA" id="ARBA00022741"/>
    </source>
</evidence>
<dbReference type="InterPro" id="IPR027417">
    <property type="entry name" value="P-loop_NTPase"/>
</dbReference>
<keyword evidence="2" id="KW-0227">DNA damage</keyword>
<keyword evidence="6" id="KW-0238">DNA-binding</keyword>
<evidence type="ECO:0000256" key="4">
    <source>
        <dbReference type="ARBA" id="ARBA00022806"/>
    </source>
</evidence>
<dbReference type="InterPro" id="IPR011545">
    <property type="entry name" value="DEAD/DEAH_box_helicase_dom"/>
</dbReference>
<keyword evidence="8" id="KW-0413">Isomerase</keyword>
<dbReference type="InterPro" id="IPR045628">
    <property type="entry name" value="Lhr_WH_dom"/>
</dbReference>
<dbReference type="Pfam" id="PF19306">
    <property type="entry name" value="WHD_Lhr"/>
    <property type="match status" value="1"/>
</dbReference>
<evidence type="ECO:0000256" key="2">
    <source>
        <dbReference type="ARBA" id="ARBA00022763"/>
    </source>
</evidence>
<dbReference type="PROSITE" id="PS51194">
    <property type="entry name" value="HELICASE_CTER"/>
    <property type="match status" value="1"/>
</dbReference>
<keyword evidence="13" id="KW-1185">Reference proteome</keyword>
<dbReference type="InterPro" id="IPR052511">
    <property type="entry name" value="ATP-dep_Helicase"/>
</dbReference>
<dbReference type="Proteomes" id="UP001320876">
    <property type="component" value="Unassembled WGS sequence"/>
</dbReference>
<dbReference type="InterPro" id="IPR026362">
    <property type="entry name" value="DEXH_lig_assoc"/>
</dbReference>
<dbReference type="PANTHER" id="PTHR47962">
    <property type="entry name" value="ATP-DEPENDENT HELICASE LHR-RELATED-RELATED"/>
    <property type="match status" value="1"/>
</dbReference>
<organism evidence="12 13">
    <name type="scientific">Luteolibacter arcticus</name>
    <dbReference type="NCBI Taxonomy" id="1581411"/>
    <lineage>
        <taxon>Bacteria</taxon>
        <taxon>Pseudomonadati</taxon>
        <taxon>Verrucomicrobiota</taxon>
        <taxon>Verrucomicrobiia</taxon>
        <taxon>Verrucomicrobiales</taxon>
        <taxon>Verrucomicrobiaceae</taxon>
        <taxon>Luteolibacter</taxon>
    </lineage>
</organism>
<accession>A0ABT3GBD4</accession>
<feature type="domain" description="Helicase C-terminal" evidence="11">
    <location>
        <begin position="237"/>
        <end position="396"/>
    </location>
</feature>
<evidence type="ECO:0000313" key="13">
    <source>
        <dbReference type="Proteomes" id="UP001320876"/>
    </source>
</evidence>
<evidence type="ECO:0000256" key="6">
    <source>
        <dbReference type="ARBA" id="ARBA00023125"/>
    </source>
</evidence>
<dbReference type="InterPro" id="IPR001650">
    <property type="entry name" value="Helicase_C-like"/>
</dbReference>
<dbReference type="Pfam" id="PF08494">
    <property type="entry name" value="DEAD_assoc"/>
    <property type="match status" value="1"/>
</dbReference>
<evidence type="ECO:0000256" key="8">
    <source>
        <dbReference type="ARBA" id="ARBA00023235"/>
    </source>
</evidence>
<dbReference type="RefSeq" id="WP_264485044.1">
    <property type="nucleotide sequence ID" value="NZ_JAPDDT010000001.1"/>
</dbReference>
<proteinExistence type="inferred from homology"/>
<comment type="similarity">
    <text evidence="9">Belongs to the Lhr helicase family. Lhr-Core subfamily.</text>
</comment>
<sequence>MPTDPLQPFFKQRGWRSFPFQKETWKAYAAGKSGLLHAPTGQGKTLAVWLGPVAEALKEKPDGCSVVWLTPLRALAQDTLRSLREPLEILAPQLPVEARTGDTSSAIRARLRKRLPFGLVTTPESLSLMLTHDDTRQKLAGLRAVIVDEWHELLGTKRGVQTELCLARLRAWFPELRIWGLSATLGNLDEAREVLLGTAAEGAVTVSADLKKEIRIDTLIPKEIDRFPWSGHLGTRLAKQVVRELEKARSTLLFTNTRSQTELWFQELLSLKPDWAEVMAMHHGSLDRAEREKVEQGLREGRLRCVVCTSSLDLGVDFSPVDQVIQVGSPKGIARLLQRAGRSGHQPGKVSRVLGVPTHAMELVEFAAARDAARARHIEARRPLLKPLDVLVQHLVTCAIGEPFEPDAMRSEIQSTHAYRDLTDTEWDWCLGFISSGGRALAAYPRYRKARVENGRFTVDDKRLIQQHRMSIGTISADAHVSVRFASGQTLGTVEEGFISRLKPGNLLIFAGRKLELVRFHQRIATVRAAKRDAKGNVAIWGGNKMPLSTELAHAMAARLRGEGPASPEMKAVAPILEIQRRWSALPDDRTLLVEHTRSKGSEHLFVYPLAGRLVHEGLGALMAYRLRLNQSVAVTQNDYGFCLTATRGLHLSEEIIRLNLSIENLLEDVIACLNTAELARRQFHQVARVAGLILQQLPGRQQQGQRELQSSSRLLFEVLERYDPNNLLLLQSQREILEKQLEFSRLRESLLDLQQRPIRLIETPHLTPMAFPLWAEQFFATMPAGDPAHQFEQMLQELEQAANK</sequence>